<evidence type="ECO:0000256" key="3">
    <source>
        <dbReference type="ARBA" id="ARBA00022801"/>
    </source>
</evidence>
<sequence>MFFTIAVVLEVAMALPSEGPEVMIGGGPDSPIPGPQNLVLPVRYQSSPTGYPRFYVSDFVLGMPRQERCLSISGSSDLTWTFTSSSDQASFATPNAPVSPAYPWNYARHNVMCQRKREEGGRAMQTDSNHESWFYVSDFVLGMPRQERCLSISGSSDLTWTFTSSSDQASFATPNAPNPRYQWSRSRTARKVTCAKGGCKTIFNIGPGVGICENNYSCHYNYPLVDQSVVHGFAIRELVGLKNGFGFAYSRVGCTIAAEGPVVNTVSDGALSLTRSPNSFFKAMIGTLKFSPILSMCLNASAGANFSGVVIFGSPREEVQNGPTLYTPIVNVTTPELASKFLIQVTQWCVGKAEQTESFSAYVDPATDSSFLPQATFETLVSKVNNETGMAPDPNFTAGINATCYVKQTQTCDGFSFPDLNFKFGSANLTVSGEHYMFTTTGPNGTGCAKCLGIFGWSQNVSSIGANLIQETWVVQDMRTWSVGFVKKGTCY</sequence>
<dbReference type="Pfam" id="PF14543">
    <property type="entry name" value="TAXi_N"/>
    <property type="match status" value="1"/>
</dbReference>
<dbReference type="InterPro" id="IPR032799">
    <property type="entry name" value="TAXi_C"/>
</dbReference>
<gene>
    <name evidence="6" type="ORF">CBR_g54230</name>
</gene>
<organism evidence="6 7">
    <name type="scientific">Chara braunii</name>
    <name type="common">Braun's stonewort</name>
    <dbReference type="NCBI Taxonomy" id="69332"/>
    <lineage>
        <taxon>Eukaryota</taxon>
        <taxon>Viridiplantae</taxon>
        <taxon>Streptophyta</taxon>
        <taxon>Charophyceae</taxon>
        <taxon>Charales</taxon>
        <taxon>Characeae</taxon>
        <taxon>Chara</taxon>
    </lineage>
</organism>
<dbReference type="SUPFAM" id="SSF50630">
    <property type="entry name" value="Acid proteases"/>
    <property type="match status" value="1"/>
</dbReference>
<dbReference type="AlphaFoldDB" id="A0A388K7D0"/>
<dbReference type="InterPro" id="IPR033121">
    <property type="entry name" value="PEPTIDASE_A1"/>
</dbReference>
<keyword evidence="2" id="KW-0645">Protease</keyword>
<reference evidence="6 7" key="1">
    <citation type="journal article" date="2018" name="Cell">
        <title>The Chara Genome: Secondary Complexity and Implications for Plant Terrestrialization.</title>
        <authorList>
            <person name="Nishiyama T."/>
            <person name="Sakayama H."/>
            <person name="Vries J.D."/>
            <person name="Buschmann H."/>
            <person name="Saint-Marcoux D."/>
            <person name="Ullrich K.K."/>
            <person name="Haas F.B."/>
            <person name="Vanderstraeten L."/>
            <person name="Becker D."/>
            <person name="Lang D."/>
            <person name="Vosolsobe S."/>
            <person name="Rombauts S."/>
            <person name="Wilhelmsson P.K.I."/>
            <person name="Janitza P."/>
            <person name="Kern R."/>
            <person name="Heyl A."/>
            <person name="Rumpler F."/>
            <person name="Villalobos L.I.A.C."/>
            <person name="Clay J.M."/>
            <person name="Skokan R."/>
            <person name="Toyoda A."/>
            <person name="Suzuki Y."/>
            <person name="Kagoshima H."/>
            <person name="Schijlen E."/>
            <person name="Tajeshwar N."/>
            <person name="Catarino B."/>
            <person name="Hetherington A.J."/>
            <person name="Saltykova A."/>
            <person name="Bonnot C."/>
            <person name="Breuninger H."/>
            <person name="Symeonidi A."/>
            <person name="Radhakrishnan G.V."/>
            <person name="Van Nieuwerburgh F."/>
            <person name="Deforce D."/>
            <person name="Chang C."/>
            <person name="Karol K.G."/>
            <person name="Hedrich R."/>
            <person name="Ulvskov P."/>
            <person name="Glockner G."/>
            <person name="Delwiche C.F."/>
            <person name="Petrasek J."/>
            <person name="Van de Peer Y."/>
            <person name="Friml J."/>
            <person name="Beilby M."/>
            <person name="Dolan L."/>
            <person name="Kohara Y."/>
            <person name="Sugano S."/>
            <person name="Fujiyama A."/>
            <person name="Delaux P.-M."/>
            <person name="Quint M."/>
            <person name="TheiBen G."/>
            <person name="Hagemann M."/>
            <person name="Harholt J."/>
            <person name="Dunand C."/>
            <person name="Zachgo S."/>
            <person name="Langdale J."/>
            <person name="Maumus F."/>
            <person name="Straeten D.V.D."/>
            <person name="Gould S.B."/>
            <person name="Rensing S.A."/>
        </authorList>
    </citation>
    <scope>NUCLEOTIDE SEQUENCE [LARGE SCALE GENOMIC DNA]</scope>
    <source>
        <strain evidence="6 7">S276</strain>
    </source>
</reference>
<protein>
    <recommendedName>
        <fullName evidence="5">Peptidase A1 domain-containing protein</fullName>
    </recommendedName>
</protein>
<accession>A0A388K7D0</accession>
<dbReference type="STRING" id="69332.A0A388K7D0"/>
<evidence type="ECO:0000256" key="4">
    <source>
        <dbReference type="SAM" id="SignalP"/>
    </source>
</evidence>
<dbReference type="InterPro" id="IPR032861">
    <property type="entry name" value="TAXi_N"/>
</dbReference>
<dbReference type="PROSITE" id="PS51767">
    <property type="entry name" value="PEPTIDASE_A1"/>
    <property type="match status" value="1"/>
</dbReference>
<dbReference type="EMBL" id="BFEA01000067">
    <property type="protein sequence ID" value="GBG65937.1"/>
    <property type="molecule type" value="Genomic_DNA"/>
</dbReference>
<dbReference type="GO" id="GO:0006508">
    <property type="term" value="P:proteolysis"/>
    <property type="evidence" value="ECO:0007669"/>
    <property type="project" value="UniProtKB-KW"/>
</dbReference>
<comment type="similarity">
    <text evidence="1">Belongs to the peptidase A1 family.</text>
</comment>
<dbReference type="PANTHER" id="PTHR47967">
    <property type="entry name" value="OS07G0603500 PROTEIN-RELATED"/>
    <property type="match status" value="1"/>
</dbReference>
<dbReference type="Gramene" id="GBG65937">
    <property type="protein sequence ID" value="GBG65937"/>
    <property type="gene ID" value="CBR_g54230"/>
</dbReference>
<evidence type="ECO:0000313" key="6">
    <source>
        <dbReference type="EMBL" id="GBG65937.1"/>
    </source>
</evidence>
<comment type="caution">
    <text evidence="6">The sequence shown here is derived from an EMBL/GenBank/DDBJ whole genome shotgun (WGS) entry which is preliminary data.</text>
</comment>
<dbReference type="Proteomes" id="UP000265515">
    <property type="component" value="Unassembled WGS sequence"/>
</dbReference>
<dbReference type="InterPro" id="IPR051708">
    <property type="entry name" value="Plant_Aspart_Prot_A1"/>
</dbReference>
<keyword evidence="4" id="KW-0732">Signal</keyword>
<keyword evidence="3" id="KW-0378">Hydrolase</keyword>
<dbReference type="Gene3D" id="2.40.70.10">
    <property type="entry name" value="Acid Proteases"/>
    <property type="match status" value="2"/>
</dbReference>
<evidence type="ECO:0000256" key="1">
    <source>
        <dbReference type="ARBA" id="ARBA00007447"/>
    </source>
</evidence>
<evidence type="ECO:0000313" key="7">
    <source>
        <dbReference type="Proteomes" id="UP000265515"/>
    </source>
</evidence>
<evidence type="ECO:0000256" key="2">
    <source>
        <dbReference type="ARBA" id="ARBA00022670"/>
    </source>
</evidence>
<feature type="domain" description="Peptidase A1" evidence="5">
    <location>
        <begin position="135"/>
        <end position="486"/>
    </location>
</feature>
<proteinExistence type="inferred from homology"/>
<evidence type="ECO:0000259" key="5">
    <source>
        <dbReference type="PROSITE" id="PS51767"/>
    </source>
</evidence>
<dbReference type="Pfam" id="PF14541">
    <property type="entry name" value="TAXi_C"/>
    <property type="match status" value="1"/>
</dbReference>
<dbReference type="InterPro" id="IPR021109">
    <property type="entry name" value="Peptidase_aspartic_dom_sf"/>
</dbReference>
<keyword evidence="7" id="KW-1185">Reference proteome</keyword>
<dbReference type="GO" id="GO:0008233">
    <property type="term" value="F:peptidase activity"/>
    <property type="evidence" value="ECO:0007669"/>
    <property type="project" value="UniProtKB-KW"/>
</dbReference>
<feature type="chain" id="PRO_5017338345" description="Peptidase A1 domain-containing protein" evidence="4">
    <location>
        <begin position="20"/>
        <end position="492"/>
    </location>
</feature>
<name>A0A388K7D0_CHABU</name>
<feature type="signal peptide" evidence="4">
    <location>
        <begin position="1"/>
        <end position="19"/>
    </location>
</feature>